<name>A0A9D3UIC1_9ROSI</name>
<accession>A0A9D3UIC1</accession>
<evidence type="ECO:0000313" key="2">
    <source>
        <dbReference type="EMBL" id="KAH1045399.1"/>
    </source>
</evidence>
<sequence length="79" mass="8888">MSHSFSMISLTETGGSSGQNSAFRWRCPTKAKLEELNRYGSIVPQQINYKSDPSSRQPRVVPYVHTFPIPNPPDKPILN</sequence>
<feature type="region of interest" description="Disordered" evidence="1">
    <location>
        <begin position="1"/>
        <end position="22"/>
    </location>
</feature>
<reference evidence="2 3" key="1">
    <citation type="journal article" date="2021" name="Plant Biotechnol. J.">
        <title>Multi-omics assisted identification of the key and species-specific regulatory components of drought-tolerant mechanisms in Gossypium stocksii.</title>
        <authorList>
            <person name="Yu D."/>
            <person name="Ke L."/>
            <person name="Zhang D."/>
            <person name="Wu Y."/>
            <person name="Sun Y."/>
            <person name="Mei J."/>
            <person name="Sun J."/>
            <person name="Sun Y."/>
        </authorList>
    </citation>
    <scope>NUCLEOTIDE SEQUENCE [LARGE SCALE GENOMIC DNA]</scope>
    <source>
        <strain evidence="3">cv. E1</strain>
        <tissue evidence="2">Leaf</tissue>
    </source>
</reference>
<dbReference type="EMBL" id="JAIQCV010000011">
    <property type="protein sequence ID" value="KAH1045399.1"/>
    <property type="molecule type" value="Genomic_DNA"/>
</dbReference>
<gene>
    <name evidence="2" type="ORF">J1N35_036183</name>
</gene>
<evidence type="ECO:0000313" key="3">
    <source>
        <dbReference type="Proteomes" id="UP000828251"/>
    </source>
</evidence>
<evidence type="ECO:0000256" key="1">
    <source>
        <dbReference type="SAM" id="MobiDB-lite"/>
    </source>
</evidence>
<dbReference type="AlphaFoldDB" id="A0A9D3UIC1"/>
<dbReference type="Proteomes" id="UP000828251">
    <property type="component" value="Unassembled WGS sequence"/>
</dbReference>
<proteinExistence type="predicted"/>
<comment type="caution">
    <text evidence="2">The sequence shown here is derived from an EMBL/GenBank/DDBJ whole genome shotgun (WGS) entry which is preliminary data.</text>
</comment>
<keyword evidence="3" id="KW-1185">Reference proteome</keyword>
<organism evidence="2 3">
    <name type="scientific">Gossypium stocksii</name>
    <dbReference type="NCBI Taxonomy" id="47602"/>
    <lineage>
        <taxon>Eukaryota</taxon>
        <taxon>Viridiplantae</taxon>
        <taxon>Streptophyta</taxon>
        <taxon>Embryophyta</taxon>
        <taxon>Tracheophyta</taxon>
        <taxon>Spermatophyta</taxon>
        <taxon>Magnoliopsida</taxon>
        <taxon>eudicotyledons</taxon>
        <taxon>Gunneridae</taxon>
        <taxon>Pentapetalae</taxon>
        <taxon>rosids</taxon>
        <taxon>malvids</taxon>
        <taxon>Malvales</taxon>
        <taxon>Malvaceae</taxon>
        <taxon>Malvoideae</taxon>
        <taxon>Gossypium</taxon>
    </lineage>
</organism>
<protein>
    <submittedName>
        <fullName evidence="2">Uncharacterized protein</fullName>
    </submittedName>
</protein>